<evidence type="ECO:0000313" key="2">
    <source>
        <dbReference type="EMBL" id="CAG8521774.1"/>
    </source>
</evidence>
<dbReference type="Gene3D" id="3.40.50.720">
    <property type="entry name" value="NAD(P)-binding Rossmann-like Domain"/>
    <property type="match status" value="1"/>
</dbReference>
<proteinExistence type="predicted"/>
<evidence type="ECO:0000259" key="1">
    <source>
        <dbReference type="Pfam" id="PF01073"/>
    </source>
</evidence>
<evidence type="ECO:0000313" key="3">
    <source>
        <dbReference type="Proteomes" id="UP000789739"/>
    </source>
</evidence>
<dbReference type="Pfam" id="PF01073">
    <property type="entry name" value="3Beta_HSD"/>
    <property type="match status" value="1"/>
</dbReference>
<dbReference type="OrthoDB" id="10058185at2759"/>
<accession>A0A9N9A8R3</accession>
<dbReference type="InterPro" id="IPR051783">
    <property type="entry name" value="NAD(P)-dependent_oxidoreduct"/>
</dbReference>
<dbReference type="SUPFAM" id="SSF51735">
    <property type="entry name" value="NAD(P)-binding Rossmann-fold domains"/>
    <property type="match status" value="1"/>
</dbReference>
<name>A0A9N9A8R3_9GLOM</name>
<dbReference type="GO" id="GO:0006694">
    <property type="term" value="P:steroid biosynthetic process"/>
    <property type="evidence" value="ECO:0007669"/>
    <property type="project" value="InterPro"/>
</dbReference>
<gene>
    <name evidence="2" type="ORF">PBRASI_LOCUS3663</name>
</gene>
<dbReference type="PANTHER" id="PTHR48079">
    <property type="entry name" value="PROTEIN YEEZ"/>
    <property type="match status" value="1"/>
</dbReference>
<dbReference type="GO" id="GO:0004029">
    <property type="term" value="F:aldehyde dehydrogenase (NAD+) activity"/>
    <property type="evidence" value="ECO:0007669"/>
    <property type="project" value="TreeGrafter"/>
</dbReference>
<sequence length="334" mass="38030">MKFFLTGGSGFLGRNLIRYALHKDDKLSITVLSRSEKSDEIILKAAGNEKHRIQILRGNIEDEQVLIKGVSDVEVVIHLAAKVQPWGMFFDFEIINIGGTRKLVTAIEQSANKPRLVYVSSFTALVSNHHDKDNIPNWAPYSKSKALSEDIVFNSSLSDKVLIRLGWLWGKDDDVLLPKLISLSKNPLWKICPRTYPVSTQHVTNACEAVYLVANIPSLPSQLYEFKDPDGDIDIEDFLELYVKAASQPSNNVPRPFENFRAPKWLVWGLITFVECIPFLNYGKKWVMEGMTREPLMLLFNDFRLDDAKARKEVGYVGNVRRTEGFDEVAEIRR</sequence>
<keyword evidence="3" id="KW-1185">Reference proteome</keyword>
<dbReference type="PANTHER" id="PTHR48079:SF6">
    <property type="entry name" value="NAD(P)-BINDING DOMAIN-CONTAINING PROTEIN-RELATED"/>
    <property type="match status" value="1"/>
</dbReference>
<dbReference type="Proteomes" id="UP000789739">
    <property type="component" value="Unassembled WGS sequence"/>
</dbReference>
<dbReference type="InterPro" id="IPR002225">
    <property type="entry name" value="3Beta_OHSteriod_DH/Estase"/>
</dbReference>
<organism evidence="2 3">
    <name type="scientific">Paraglomus brasilianum</name>
    <dbReference type="NCBI Taxonomy" id="144538"/>
    <lineage>
        <taxon>Eukaryota</taxon>
        <taxon>Fungi</taxon>
        <taxon>Fungi incertae sedis</taxon>
        <taxon>Mucoromycota</taxon>
        <taxon>Glomeromycotina</taxon>
        <taxon>Glomeromycetes</taxon>
        <taxon>Paraglomerales</taxon>
        <taxon>Paraglomeraceae</taxon>
        <taxon>Paraglomus</taxon>
    </lineage>
</organism>
<protein>
    <submittedName>
        <fullName evidence="2">7333_t:CDS:1</fullName>
    </submittedName>
</protein>
<feature type="domain" description="3-beta hydroxysteroid dehydrogenase/isomerase" evidence="1">
    <location>
        <begin position="5"/>
        <end position="186"/>
    </location>
</feature>
<comment type="caution">
    <text evidence="2">The sequence shown here is derived from an EMBL/GenBank/DDBJ whole genome shotgun (WGS) entry which is preliminary data.</text>
</comment>
<dbReference type="AlphaFoldDB" id="A0A9N9A8R3"/>
<dbReference type="GO" id="GO:0016616">
    <property type="term" value="F:oxidoreductase activity, acting on the CH-OH group of donors, NAD or NADP as acceptor"/>
    <property type="evidence" value="ECO:0007669"/>
    <property type="project" value="InterPro"/>
</dbReference>
<dbReference type="EMBL" id="CAJVPI010000339">
    <property type="protein sequence ID" value="CAG8521774.1"/>
    <property type="molecule type" value="Genomic_DNA"/>
</dbReference>
<dbReference type="GO" id="GO:0005737">
    <property type="term" value="C:cytoplasm"/>
    <property type="evidence" value="ECO:0007669"/>
    <property type="project" value="TreeGrafter"/>
</dbReference>
<reference evidence="2" key="1">
    <citation type="submission" date="2021-06" db="EMBL/GenBank/DDBJ databases">
        <authorList>
            <person name="Kallberg Y."/>
            <person name="Tangrot J."/>
            <person name="Rosling A."/>
        </authorList>
    </citation>
    <scope>NUCLEOTIDE SEQUENCE</scope>
    <source>
        <strain evidence="2">BR232B</strain>
    </source>
</reference>
<dbReference type="InterPro" id="IPR036291">
    <property type="entry name" value="NAD(P)-bd_dom_sf"/>
</dbReference>